<keyword evidence="4" id="KW-1185">Reference proteome</keyword>
<dbReference type="EMBL" id="JAGRRH010000018">
    <property type="protein sequence ID" value="KAG7350349.1"/>
    <property type="molecule type" value="Genomic_DNA"/>
</dbReference>
<evidence type="ECO:0000256" key="1">
    <source>
        <dbReference type="SAM" id="MobiDB-lite"/>
    </source>
</evidence>
<feature type="signal peptide" evidence="2">
    <location>
        <begin position="1"/>
        <end position="23"/>
    </location>
</feature>
<evidence type="ECO:0000313" key="3">
    <source>
        <dbReference type="EMBL" id="KAG7350349.1"/>
    </source>
</evidence>
<evidence type="ECO:0000313" key="4">
    <source>
        <dbReference type="Proteomes" id="UP000693970"/>
    </source>
</evidence>
<protein>
    <submittedName>
        <fullName evidence="3">Uncharacterized protein</fullName>
    </submittedName>
</protein>
<dbReference type="Proteomes" id="UP000693970">
    <property type="component" value="Unassembled WGS sequence"/>
</dbReference>
<feature type="compositionally biased region" description="Low complexity" evidence="1">
    <location>
        <begin position="45"/>
        <end position="58"/>
    </location>
</feature>
<organism evidence="3 4">
    <name type="scientific">Nitzschia inconspicua</name>
    <dbReference type="NCBI Taxonomy" id="303405"/>
    <lineage>
        <taxon>Eukaryota</taxon>
        <taxon>Sar</taxon>
        <taxon>Stramenopiles</taxon>
        <taxon>Ochrophyta</taxon>
        <taxon>Bacillariophyta</taxon>
        <taxon>Bacillariophyceae</taxon>
        <taxon>Bacillariophycidae</taxon>
        <taxon>Bacillariales</taxon>
        <taxon>Bacillariaceae</taxon>
        <taxon>Nitzschia</taxon>
    </lineage>
</organism>
<feature type="chain" id="PRO_5039931975" evidence="2">
    <location>
        <begin position="24"/>
        <end position="299"/>
    </location>
</feature>
<dbReference type="OrthoDB" id="430915at2759"/>
<sequence>MVSSLSSILGIFVLSTLFFVSEGFQILSSAARGRNAFTRNSNWESSISRPRSGLSSGSDANNIIPDTNTASMDGTPPQTQEEKTKAVGNLVENDEWLGLTLELSELIRTAVIEDIKTNAREFLGKDNYEVGDISKEIDSRVKSEVARMRGKEDYEVGDLVIVMDKTAKELTSELTGKPYETGDLSKELDKRVKNALARYCGKEEGDYQFGDLSKEIDRRVKDRVSQYLGKDYEFGDISREVNNQRKAWVEDFLGKEAAEQYQFGDITKKAITNFTGKDKYEFGDVTKKLMNNIFKKEKQ</sequence>
<comment type="caution">
    <text evidence="3">The sequence shown here is derived from an EMBL/GenBank/DDBJ whole genome shotgun (WGS) entry which is preliminary data.</text>
</comment>
<feature type="compositionally biased region" description="Polar residues" evidence="1">
    <location>
        <begin position="59"/>
        <end position="79"/>
    </location>
</feature>
<keyword evidence="2" id="KW-0732">Signal</keyword>
<feature type="region of interest" description="Disordered" evidence="1">
    <location>
        <begin position="42"/>
        <end position="85"/>
    </location>
</feature>
<gene>
    <name evidence="3" type="ORF">IV203_009709</name>
</gene>
<name>A0A9K3KVX3_9STRA</name>
<reference evidence="3" key="2">
    <citation type="submission" date="2021-04" db="EMBL/GenBank/DDBJ databases">
        <authorList>
            <person name="Podell S."/>
        </authorList>
    </citation>
    <scope>NUCLEOTIDE SEQUENCE</scope>
    <source>
        <strain evidence="3">Hildebrandi</strain>
    </source>
</reference>
<evidence type="ECO:0000256" key="2">
    <source>
        <dbReference type="SAM" id="SignalP"/>
    </source>
</evidence>
<proteinExistence type="predicted"/>
<reference evidence="3" key="1">
    <citation type="journal article" date="2021" name="Sci. Rep.">
        <title>Diploid genomic architecture of Nitzschia inconspicua, an elite biomass production diatom.</title>
        <authorList>
            <person name="Oliver A."/>
            <person name="Podell S."/>
            <person name="Pinowska A."/>
            <person name="Traller J.C."/>
            <person name="Smith S.R."/>
            <person name="McClure R."/>
            <person name="Beliaev A."/>
            <person name="Bohutskyi P."/>
            <person name="Hill E.A."/>
            <person name="Rabines A."/>
            <person name="Zheng H."/>
            <person name="Allen L.Z."/>
            <person name="Kuo A."/>
            <person name="Grigoriev I.V."/>
            <person name="Allen A.E."/>
            <person name="Hazlebeck D."/>
            <person name="Allen E.E."/>
        </authorList>
    </citation>
    <scope>NUCLEOTIDE SEQUENCE</scope>
    <source>
        <strain evidence="3">Hildebrandi</strain>
    </source>
</reference>
<dbReference type="AlphaFoldDB" id="A0A9K3KVX3"/>
<accession>A0A9K3KVX3</accession>